<dbReference type="PANTHER" id="PTHR43553:SF24">
    <property type="entry name" value="ENERGY-COUPLING FACTOR TRANSPORTER ATP-BINDING PROTEIN ECFA1"/>
    <property type="match status" value="1"/>
</dbReference>
<organism evidence="7 8">
    <name type="scientific">Dietzia cercidiphylli</name>
    <dbReference type="NCBI Taxonomy" id="498199"/>
    <lineage>
        <taxon>Bacteria</taxon>
        <taxon>Bacillati</taxon>
        <taxon>Actinomycetota</taxon>
        <taxon>Actinomycetes</taxon>
        <taxon>Mycobacteriales</taxon>
        <taxon>Dietziaceae</taxon>
        <taxon>Dietzia</taxon>
    </lineage>
</organism>
<dbReference type="InterPro" id="IPR027417">
    <property type="entry name" value="P-loop_NTPase"/>
</dbReference>
<feature type="domain" description="ABC transporter" evidence="6">
    <location>
        <begin position="14"/>
        <end position="240"/>
    </location>
</feature>
<name>A0ABP4UMY0_9ACTN</name>
<evidence type="ECO:0000256" key="4">
    <source>
        <dbReference type="ARBA" id="ARBA00022840"/>
    </source>
</evidence>
<dbReference type="PANTHER" id="PTHR43553">
    <property type="entry name" value="HEAVY METAL TRANSPORTER"/>
    <property type="match status" value="1"/>
</dbReference>
<feature type="compositionally biased region" description="Low complexity" evidence="5">
    <location>
        <begin position="251"/>
        <end position="260"/>
    </location>
</feature>
<comment type="caution">
    <text evidence="7">The sequence shown here is derived from an EMBL/GenBank/DDBJ whole genome shotgun (WGS) entry which is preliminary data.</text>
</comment>
<reference evidence="8" key="1">
    <citation type="journal article" date="2019" name="Int. J. Syst. Evol. Microbiol.">
        <title>The Global Catalogue of Microorganisms (GCM) 10K type strain sequencing project: providing services to taxonomists for standard genome sequencing and annotation.</title>
        <authorList>
            <consortium name="The Broad Institute Genomics Platform"/>
            <consortium name="The Broad Institute Genome Sequencing Center for Infectious Disease"/>
            <person name="Wu L."/>
            <person name="Ma J."/>
        </authorList>
    </citation>
    <scope>NUCLEOTIDE SEQUENCE [LARGE SCALE GENOMIC DNA]</scope>
    <source>
        <strain evidence="8">JCM 16002</strain>
    </source>
</reference>
<dbReference type="SMART" id="SM00382">
    <property type="entry name" value="AAA"/>
    <property type="match status" value="1"/>
</dbReference>
<evidence type="ECO:0000313" key="8">
    <source>
        <dbReference type="Proteomes" id="UP001500383"/>
    </source>
</evidence>
<dbReference type="InterPro" id="IPR015856">
    <property type="entry name" value="ABC_transpr_CbiO/EcfA_su"/>
</dbReference>
<keyword evidence="4 7" id="KW-0067">ATP-binding</keyword>
<evidence type="ECO:0000256" key="5">
    <source>
        <dbReference type="SAM" id="MobiDB-lite"/>
    </source>
</evidence>
<feature type="compositionally biased region" description="Gly residues" evidence="5">
    <location>
        <begin position="240"/>
        <end position="250"/>
    </location>
</feature>
<evidence type="ECO:0000256" key="2">
    <source>
        <dbReference type="ARBA" id="ARBA00022448"/>
    </source>
</evidence>
<proteinExistence type="inferred from homology"/>
<dbReference type="InterPro" id="IPR017871">
    <property type="entry name" value="ABC_transporter-like_CS"/>
</dbReference>
<dbReference type="RefSeq" id="WP_338404170.1">
    <property type="nucleotide sequence ID" value="NZ_BAAAQG010000007.1"/>
</dbReference>
<dbReference type="InterPro" id="IPR050095">
    <property type="entry name" value="ECF_ABC_transporter_ATP-bd"/>
</dbReference>
<dbReference type="EMBL" id="BAAAQG010000007">
    <property type="protein sequence ID" value="GAA1708595.1"/>
    <property type="molecule type" value="Genomic_DNA"/>
</dbReference>
<gene>
    <name evidence="7" type="ORF">GCM10009831_17870</name>
</gene>
<evidence type="ECO:0000313" key="7">
    <source>
        <dbReference type="EMBL" id="GAA1708595.1"/>
    </source>
</evidence>
<protein>
    <submittedName>
        <fullName evidence="7">Energy-coupling factor ABC transporter ATP-binding protein</fullName>
    </submittedName>
</protein>
<evidence type="ECO:0000259" key="6">
    <source>
        <dbReference type="PROSITE" id="PS50893"/>
    </source>
</evidence>
<dbReference type="PROSITE" id="PS50893">
    <property type="entry name" value="ABC_TRANSPORTER_2"/>
    <property type="match status" value="1"/>
</dbReference>
<keyword evidence="3" id="KW-0547">Nucleotide-binding</keyword>
<dbReference type="PROSITE" id="PS00211">
    <property type="entry name" value="ABC_TRANSPORTER_1"/>
    <property type="match status" value="1"/>
</dbReference>
<dbReference type="Pfam" id="PF00005">
    <property type="entry name" value="ABC_tran"/>
    <property type="match status" value="1"/>
</dbReference>
<evidence type="ECO:0000256" key="3">
    <source>
        <dbReference type="ARBA" id="ARBA00022741"/>
    </source>
</evidence>
<evidence type="ECO:0000256" key="1">
    <source>
        <dbReference type="ARBA" id="ARBA00005417"/>
    </source>
</evidence>
<keyword evidence="8" id="KW-1185">Reference proteome</keyword>
<accession>A0ABP4UMY0</accession>
<dbReference type="InterPro" id="IPR003593">
    <property type="entry name" value="AAA+_ATPase"/>
</dbReference>
<dbReference type="SUPFAM" id="SSF52540">
    <property type="entry name" value="P-loop containing nucleoside triphosphate hydrolases"/>
    <property type="match status" value="1"/>
</dbReference>
<dbReference type="Gene3D" id="3.40.50.300">
    <property type="entry name" value="P-loop containing nucleotide triphosphate hydrolases"/>
    <property type="match status" value="1"/>
</dbReference>
<dbReference type="GO" id="GO:0005524">
    <property type="term" value="F:ATP binding"/>
    <property type="evidence" value="ECO:0007669"/>
    <property type="project" value="UniProtKB-KW"/>
</dbReference>
<comment type="similarity">
    <text evidence="1">Belongs to the ABC transporter superfamily.</text>
</comment>
<dbReference type="CDD" id="cd03225">
    <property type="entry name" value="ABC_cobalt_CbiO_domain1"/>
    <property type="match status" value="1"/>
</dbReference>
<keyword evidence="2" id="KW-0813">Transport</keyword>
<feature type="region of interest" description="Disordered" evidence="5">
    <location>
        <begin position="239"/>
        <end position="260"/>
    </location>
</feature>
<dbReference type="InterPro" id="IPR003439">
    <property type="entry name" value="ABC_transporter-like_ATP-bd"/>
</dbReference>
<dbReference type="Proteomes" id="UP001500383">
    <property type="component" value="Unassembled WGS sequence"/>
</dbReference>
<sequence length="260" mass="27587">MTDPRVADDRGTEIRFDGVNHAYGDRTVLADIDLVLSERRIGIVGVNGGGKSTLARMINGLVVPTSGTVTVDGLDTRRKGAQVRRRVGFCFTDPDTQIVMPTVAEDVEFSLRRSGLNREDRRRRVDQVLATYNLSDHADHPCHLLSGGQKQLLALAAVLVIEPSVIVADEPTTLLDLRNRALVAETFAGLPQQLVVVTHDLDLVADFDRVLVVDGGRVVIDDAPAAALSGYRRIALRPGSGTGSGSGSGSGSDTASGPGV</sequence>